<dbReference type="Pfam" id="PF03708">
    <property type="entry name" value="Avian_gp85"/>
    <property type="match status" value="1"/>
</dbReference>
<feature type="transmembrane region" description="Helical" evidence="1">
    <location>
        <begin position="215"/>
        <end position="233"/>
    </location>
</feature>
<evidence type="ECO:0000256" key="1">
    <source>
        <dbReference type="SAM" id="Phobius"/>
    </source>
</evidence>
<evidence type="ECO:0000313" key="3">
    <source>
        <dbReference type="Proteomes" id="UP000627253"/>
    </source>
</evidence>
<proteinExistence type="predicted"/>
<keyword evidence="3" id="KW-1185">Reference proteome</keyword>
<dbReference type="InterPro" id="IPR005166">
    <property type="entry name" value="RSV_p95_env"/>
</dbReference>
<feature type="non-terminal residue" evidence="2">
    <location>
        <position position="1"/>
    </location>
</feature>
<dbReference type="OrthoDB" id="9838443at2759"/>
<feature type="non-terminal residue" evidence="2">
    <location>
        <position position="234"/>
    </location>
</feature>
<keyword evidence="1" id="KW-1133">Transmembrane helix</keyword>
<comment type="caution">
    <text evidence="2">The sequence shown here is derived from an EMBL/GenBank/DDBJ whole genome shotgun (WGS) entry which is preliminary data.</text>
</comment>
<organism evidence="2 3">
    <name type="scientific">Tricholaema leucomelas</name>
    <name type="common">pied barbet</name>
    <dbReference type="NCBI Taxonomy" id="240729"/>
    <lineage>
        <taxon>Eukaryota</taxon>
        <taxon>Metazoa</taxon>
        <taxon>Chordata</taxon>
        <taxon>Craniata</taxon>
        <taxon>Vertebrata</taxon>
        <taxon>Euteleostomi</taxon>
        <taxon>Archelosauria</taxon>
        <taxon>Archosauria</taxon>
        <taxon>Dinosauria</taxon>
        <taxon>Saurischia</taxon>
        <taxon>Theropoda</taxon>
        <taxon>Coelurosauria</taxon>
        <taxon>Aves</taxon>
        <taxon>Neognathae</taxon>
        <taxon>Neoaves</taxon>
        <taxon>Telluraves</taxon>
        <taxon>Coraciimorphae</taxon>
        <taxon>Piciformes</taxon>
        <taxon>Lybiidae</taxon>
        <taxon>Tricholaema lacrymosa</taxon>
    </lineage>
</organism>
<keyword evidence="1" id="KW-0812">Transmembrane</keyword>
<dbReference type="Gene3D" id="1.10.287.210">
    <property type="match status" value="1"/>
</dbReference>
<dbReference type="Pfam" id="PF00429">
    <property type="entry name" value="TLV_coat"/>
    <property type="match status" value="1"/>
</dbReference>
<sequence>LWNNGTPKTLSPDVFLICGDRACQGIPSKAYGGPCYLGKLILFTPHRRDWLNISKITKYSRTKRSLQHLKSNCKDDVELWSFAAKVFASSFAPGVAAAQALRQLEKLACWSIKQANVTTDILNQLLYDQNSLRHALLQNRAAIDFLLLARGHGCEDFEGMCCFNLSDHSESIHKKLVWLKEHTQKIVKDDNPFDDWLRSLFGNVSPWLIGLIKELLPILDILVLVLIVLRIAFA</sequence>
<gene>
    <name evidence="2" type="primary">Env1_2</name>
    <name evidence="2" type="ORF">TRILEU_R15950</name>
</gene>
<dbReference type="EMBL" id="WAAF01012597">
    <property type="protein sequence ID" value="NXX46067.1"/>
    <property type="molecule type" value="Genomic_DNA"/>
</dbReference>
<dbReference type="AlphaFoldDB" id="A0A852J4I9"/>
<accession>A0A852J4I9</accession>
<protein>
    <submittedName>
        <fullName evidence="2">ENV1 protein</fullName>
    </submittedName>
</protein>
<dbReference type="PANTHER" id="PTHR10424">
    <property type="entry name" value="VIRAL ENVELOPE PROTEIN"/>
    <property type="match status" value="1"/>
</dbReference>
<dbReference type="SUPFAM" id="SSF58069">
    <property type="entry name" value="Virus ectodomain"/>
    <property type="match status" value="1"/>
</dbReference>
<keyword evidence="1" id="KW-0472">Membrane</keyword>
<dbReference type="Proteomes" id="UP000627253">
    <property type="component" value="Unassembled WGS sequence"/>
</dbReference>
<dbReference type="CDD" id="cd09949">
    <property type="entry name" value="RSV-like_HR1-HR2"/>
    <property type="match status" value="1"/>
</dbReference>
<evidence type="ECO:0000313" key="2">
    <source>
        <dbReference type="EMBL" id="NXX46067.1"/>
    </source>
</evidence>
<dbReference type="InterPro" id="IPR018154">
    <property type="entry name" value="TLV/ENV_coat_polyprotein"/>
</dbReference>
<reference evidence="2" key="1">
    <citation type="submission" date="2020-02" db="EMBL/GenBank/DDBJ databases">
        <title>Bird 10,000 Genomes (B10K) Project - Family phase.</title>
        <authorList>
            <person name="Zhang G."/>
        </authorList>
    </citation>
    <scope>NUCLEOTIDE SEQUENCE</scope>
    <source>
        <strain evidence="2">B10K-DU-002-37</strain>
        <tissue evidence="2">Muscle</tissue>
    </source>
</reference>
<name>A0A852J4I9_9PICI</name>